<evidence type="ECO:0000313" key="1">
    <source>
        <dbReference type="EMBL" id="CAD7410033.1"/>
    </source>
</evidence>
<dbReference type="AlphaFoldDB" id="A0A7R9H5X1"/>
<organism evidence="1">
    <name type="scientific">Timema poppense</name>
    <name type="common">Walking stick</name>
    <dbReference type="NCBI Taxonomy" id="170557"/>
    <lineage>
        <taxon>Eukaryota</taxon>
        <taxon>Metazoa</taxon>
        <taxon>Ecdysozoa</taxon>
        <taxon>Arthropoda</taxon>
        <taxon>Hexapoda</taxon>
        <taxon>Insecta</taxon>
        <taxon>Pterygota</taxon>
        <taxon>Neoptera</taxon>
        <taxon>Polyneoptera</taxon>
        <taxon>Phasmatodea</taxon>
        <taxon>Timematodea</taxon>
        <taxon>Timematoidea</taxon>
        <taxon>Timematidae</taxon>
        <taxon>Timema</taxon>
    </lineage>
</organism>
<name>A0A7R9H5X1_TIMPO</name>
<accession>A0A7R9H5X1</accession>
<proteinExistence type="predicted"/>
<gene>
    <name evidence="1" type="ORF">TPSB3V08_LOCUS7153</name>
</gene>
<dbReference type="EMBL" id="OD004482">
    <property type="protein sequence ID" value="CAD7410033.1"/>
    <property type="molecule type" value="Genomic_DNA"/>
</dbReference>
<reference evidence="1" key="1">
    <citation type="submission" date="2020-11" db="EMBL/GenBank/DDBJ databases">
        <authorList>
            <person name="Tran Van P."/>
        </authorList>
    </citation>
    <scope>NUCLEOTIDE SEQUENCE</scope>
</reference>
<sequence>MNCSSRTPEACLEFSDLVLSLLLPKNIFQNDGHVQYPLCLESHIHRKLVCKRRNEQRFLINQEITSSDRKTETRSFACSISIMAML</sequence>
<protein>
    <submittedName>
        <fullName evidence="1">Uncharacterized protein</fullName>
    </submittedName>
</protein>